<evidence type="ECO:0000313" key="7">
    <source>
        <dbReference type="Proteomes" id="UP000324632"/>
    </source>
</evidence>
<feature type="coiled-coil region" evidence="3">
    <location>
        <begin position="95"/>
        <end position="213"/>
    </location>
</feature>
<feature type="domain" description="C-type lectin" evidence="5">
    <location>
        <begin position="216"/>
        <end position="318"/>
    </location>
</feature>
<dbReference type="InterPro" id="IPR033989">
    <property type="entry name" value="CD209-like_CTLD"/>
</dbReference>
<keyword evidence="2" id="KW-1015">Disulfide bond</keyword>
<dbReference type="Proteomes" id="UP000324632">
    <property type="component" value="Chromosome 4"/>
</dbReference>
<dbReference type="GO" id="GO:0030246">
    <property type="term" value="F:carbohydrate binding"/>
    <property type="evidence" value="ECO:0007669"/>
    <property type="project" value="UniProtKB-KW"/>
</dbReference>
<feature type="domain" description="C-type lectin" evidence="5">
    <location>
        <begin position="465"/>
        <end position="547"/>
    </location>
</feature>
<evidence type="ECO:0000256" key="2">
    <source>
        <dbReference type="ARBA" id="ARBA00023157"/>
    </source>
</evidence>
<gene>
    <name evidence="6" type="ORF">E1301_Tti020234</name>
</gene>
<keyword evidence="3" id="KW-0175">Coiled coil</keyword>
<dbReference type="AlphaFoldDB" id="A0A5A9PLA6"/>
<protein>
    <submittedName>
        <fullName evidence="6">CD209 antigen-like protein 2</fullName>
    </submittedName>
</protein>
<dbReference type="InterPro" id="IPR018378">
    <property type="entry name" value="C-type_lectin_CS"/>
</dbReference>
<dbReference type="PANTHER" id="PTHR22803">
    <property type="entry name" value="MANNOSE, PHOSPHOLIPASE, LECTIN RECEPTOR RELATED"/>
    <property type="match status" value="1"/>
</dbReference>
<keyword evidence="4" id="KW-0812">Transmembrane</keyword>
<keyword evidence="4" id="KW-0472">Membrane</keyword>
<name>A0A5A9PLA6_9TELE</name>
<feature type="transmembrane region" description="Helical" evidence="4">
    <location>
        <begin position="52"/>
        <end position="72"/>
    </location>
</feature>
<dbReference type="SUPFAM" id="SSF56436">
    <property type="entry name" value="C-type lectin-like"/>
    <property type="match status" value="2"/>
</dbReference>
<comment type="caution">
    <text evidence="6">The sequence shown here is derived from an EMBL/GenBank/DDBJ whole genome shotgun (WGS) entry which is preliminary data.</text>
</comment>
<dbReference type="PROSITE" id="PS50041">
    <property type="entry name" value="C_TYPE_LECTIN_2"/>
    <property type="match status" value="2"/>
</dbReference>
<organism evidence="6 7">
    <name type="scientific">Triplophysa tibetana</name>
    <dbReference type="NCBI Taxonomy" id="1572043"/>
    <lineage>
        <taxon>Eukaryota</taxon>
        <taxon>Metazoa</taxon>
        <taxon>Chordata</taxon>
        <taxon>Craniata</taxon>
        <taxon>Vertebrata</taxon>
        <taxon>Euteleostomi</taxon>
        <taxon>Actinopterygii</taxon>
        <taxon>Neopterygii</taxon>
        <taxon>Teleostei</taxon>
        <taxon>Ostariophysi</taxon>
        <taxon>Cypriniformes</taxon>
        <taxon>Nemacheilidae</taxon>
        <taxon>Triplophysa</taxon>
    </lineage>
</organism>
<proteinExistence type="predicted"/>
<evidence type="ECO:0000259" key="5">
    <source>
        <dbReference type="PROSITE" id="PS50041"/>
    </source>
</evidence>
<dbReference type="InterPro" id="IPR016187">
    <property type="entry name" value="CTDL_fold"/>
</dbReference>
<reference evidence="6 7" key="1">
    <citation type="journal article" date="2019" name="Mol. Ecol. Resour.">
        <title>Chromosome-level genome assembly of Triplophysa tibetana, a fish adapted to the harsh high-altitude environment of the Tibetan Plateau.</title>
        <authorList>
            <person name="Yang X."/>
            <person name="Liu H."/>
            <person name="Ma Z."/>
            <person name="Zou Y."/>
            <person name="Zou M."/>
            <person name="Mao Y."/>
            <person name="Li X."/>
            <person name="Wang H."/>
            <person name="Chen T."/>
            <person name="Wang W."/>
            <person name="Yang R."/>
        </authorList>
    </citation>
    <scope>NUCLEOTIDE SEQUENCE [LARGE SCALE GENOMIC DNA]</scope>
    <source>
        <strain evidence="6">TTIB1903HZAU</strain>
        <tissue evidence="6">Muscle</tissue>
    </source>
</reference>
<dbReference type="InterPro" id="IPR001304">
    <property type="entry name" value="C-type_lectin-like"/>
</dbReference>
<dbReference type="Pfam" id="PF00059">
    <property type="entry name" value="Lectin_C"/>
    <property type="match status" value="2"/>
</dbReference>
<dbReference type="Gene3D" id="1.20.5.1000">
    <property type="entry name" value="arf6 gtpase in complex with a specific effector, jip4"/>
    <property type="match status" value="1"/>
</dbReference>
<dbReference type="EMBL" id="SOYY01000004">
    <property type="protein sequence ID" value="KAA0721789.1"/>
    <property type="molecule type" value="Genomic_DNA"/>
</dbReference>
<keyword evidence="1" id="KW-0430">Lectin</keyword>
<accession>A0A5A9PLA6</accession>
<evidence type="ECO:0000256" key="4">
    <source>
        <dbReference type="SAM" id="Phobius"/>
    </source>
</evidence>
<dbReference type="InterPro" id="IPR016186">
    <property type="entry name" value="C-type_lectin-like/link_sf"/>
</dbReference>
<dbReference type="InterPro" id="IPR050111">
    <property type="entry name" value="C-type_lectin/snaclec_domain"/>
</dbReference>
<evidence type="ECO:0000256" key="3">
    <source>
        <dbReference type="SAM" id="Coils"/>
    </source>
</evidence>
<evidence type="ECO:0000256" key="1">
    <source>
        <dbReference type="ARBA" id="ARBA00022734"/>
    </source>
</evidence>
<dbReference type="Gene3D" id="3.10.100.10">
    <property type="entry name" value="Mannose-Binding Protein A, subunit A"/>
    <property type="match status" value="2"/>
</dbReference>
<keyword evidence="4" id="KW-1133">Transmembrane helix</keyword>
<keyword evidence="7" id="KW-1185">Reference proteome</keyword>
<dbReference type="PROSITE" id="PS00615">
    <property type="entry name" value="C_TYPE_LECTIN_1"/>
    <property type="match status" value="1"/>
</dbReference>
<evidence type="ECO:0000313" key="6">
    <source>
        <dbReference type="EMBL" id="KAA0721789.1"/>
    </source>
</evidence>
<dbReference type="SMART" id="SM00034">
    <property type="entry name" value="CLECT"/>
    <property type="match status" value="2"/>
</dbReference>
<feature type="transmembrane region" description="Helical" evidence="4">
    <location>
        <begin position="371"/>
        <end position="393"/>
    </location>
</feature>
<sequence>MDRLQPDIKYEYCDRPGEDLDGNENFRGDEKRLFQLGSNIKATVLKYRSRGFMVSAACLGLICVFSILVLQIQMKAESDVKSSQKNILQEFNETINLLQVSYSRLSTEKDQLQNDCRTDKEIKLSYMNKVEKLNKTINDMQDSYSRLTTEKDQLQNDCRSDRELKLSYVNKVDELNKTINDNQVSYSRLTSEKDQLQNRFNSIEAELKKRNSEKGYSFIDDKKTWTESRQFCRDRGGDLVVINSVEEQEGVWIGLSDIDNEGVMKWVDNSALTKQFWGQGEPNDDRGKEDCVELSPKKPNEKNWNDVPCSEKRKWILMEMENIYSNIENNYCNRPADQDRDEDINVNEKTFPVELMSSSTKATNRNYRRRCLALSAVCFGLLCVFLVVKVLVLQIQISTERNMKLSYKNMLMEYNETINDIQANNSQLTAEKDQLQHRFNSIEAELKKRNSERGYHFSDERKSWSESRQRYLSSVIKENTWIGLSDINKEGSMEWVDNSRLKAMFWIFGEPNNAHGIEDCVQIVSSHSPDKSWNDQPCTEERRWICEN</sequence>
<feature type="coiled-coil region" evidence="3">
    <location>
        <begin position="411"/>
        <end position="452"/>
    </location>
</feature>
<dbReference type="CDD" id="cd03590">
    <property type="entry name" value="CLECT_DC-SIGN_like"/>
    <property type="match status" value="1"/>
</dbReference>